<evidence type="ECO:0000313" key="1">
    <source>
        <dbReference type="EMBL" id="KAI3710083.1"/>
    </source>
</evidence>
<dbReference type="EMBL" id="CM042015">
    <property type="protein sequence ID" value="KAI3710083.1"/>
    <property type="molecule type" value="Genomic_DNA"/>
</dbReference>
<evidence type="ECO:0000313" key="2">
    <source>
        <dbReference type="Proteomes" id="UP001055811"/>
    </source>
</evidence>
<protein>
    <submittedName>
        <fullName evidence="1">Uncharacterized protein</fullName>
    </submittedName>
</protein>
<sequence>MSGVARLRSPVFVFRMNPSRGKRERENEIGKARAAARSLLLPLLMINDNRETGRKKKKNSEFVAVAVVAGTSRRRHYSGCPSGLFLLALALNLLIFRVILCVVRAVGNQSRSREES</sequence>
<proteinExistence type="predicted"/>
<keyword evidence="2" id="KW-1185">Reference proteome</keyword>
<reference evidence="2" key="1">
    <citation type="journal article" date="2022" name="Mol. Ecol. Resour.">
        <title>The genomes of chicory, endive, great burdock and yacon provide insights into Asteraceae palaeo-polyploidization history and plant inulin production.</title>
        <authorList>
            <person name="Fan W."/>
            <person name="Wang S."/>
            <person name="Wang H."/>
            <person name="Wang A."/>
            <person name="Jiang F."/>
            <person name="Liu H."/>
            <person name="Zhao H."/>
            <person name="Xu D."/>
            <person name="Zhang Y."/>
        </authorList>
    </citation>
    <scope>NUCLEOTIDE SEQUENCE [LARGE SCALE GENOMIC DNA]</scope>
    <source>
        <strain evidence="2">cv. Punajuju</strain>
    </source>
</reference>
<gene>
    <name evidence="1" type="ORF">L2E82_39857</name>
</gene>
<reference evidence="1 2" key="2">
    <citation type="journal article" date="2022" name="Mol. Ecol. Resour.">
        <title>The genomes of chicory, endive, great burdock and yacon provide insights into Asteraceae paleo-polyploidization history and plant inulin production.</title>
        <authorList>
            <person name="Fan W."/>
            <person name="Wang S."/>
            <person name="Wang H."/>
            <person name="Wang A."/>
            <person name="Jiang F."/>
            <person name="Liu H."/>
            <person name="Zhao H."/>
            <person name="Xu D."/>
            <person name="Zhang Y."/>
        </authorList>
    </citation>
    <scope>NUCLEOTIDE SEQUENCE [LARGE SCALE GENOMIC DNA]</scope>
    <source>
        <strain evidence="2">cv. Punajuju</strain>
        <tissue evidence="1">Leaves</tissue>
    </source>
</reference>
<dbReference type="Proteomes" id="UP001055811">
    <property type="component" value="Linkage Group LG07"/>
</dbReference>
<accession>A0ACB9AJR2</accession>
<name>A0ACB9AJR2_CICIN</name>
<comment type="caution">
    <text evidence="1">The sequence shown here is derived from an EMBL/GenBank/DDBJ whole genome shotgun (WGS) entry which is preliminary data.</text>
</comment>
<organism evidence="1 2">
    <name type="scientific">Cichorium intybus</name>
    <name type="common">Chicory</name>
    <dbReference type="NCBI Taxonomy" id="13427"/>
    <lineage>
        <taxon>Eukaryota</taxon>
        <taxon>Viridiplantae</taxon>
        <taxon>Streptophyta</taxon>
        <taxon>Embryophyta</taxon>
        <taxon>Tracheophyta</taxon>
        <taxon>Spermatophyta</taxon>
        <taxon>Magnoliopsida</taxon>
        <taxon>eudicotyledons</taxon>
        <taxon>Gunneridae</taxon>
        <taxon>Pentapetalae</taxon>
        <taxon>asterids</taxon>
        <taxon>campanulids</taxon>
        <taxon>Asterales</taxon>
        <taxon>Asteraceae</taxon>
        <taxon>Cichorioideae</taxon>
        <taxon>Cichorieae</taxon>
        <taxon>Cichoriinae</taxon>
        <taxon>Cichorium</taxon>
    </lineage>
</organism>